<evidence type="ECO:0008006" key="4">
    <source>
        <dbReference type="Google" id="ProtNLM"/>
    </source>
</evidence>
<keyword evidence="1" id="KW-0472">Membrane</keyword>
<name>A0ABP9M3Q8_9MICO</name>
<keyword evidence="3" id="KW-1185">Reference proteome</keyword>
<keyword evidence="1" id="KW-1133">Transmembrane helix</keyword>
<evidence type="ECO:0000313" key="3">
    <source>
        <dbReference type="Proteomes" id="UP001501407"/>
    </source>
</evidence>
<dbReference type="Proteomes" id="UP001501407">
    <property type="component" value="Unassembled WGS sequence"/>
</dbReference>
<feature type="transmembrane region" description="Helical" evidence="1">
    <location>
        <begin position="32"/>
        <end position="54"/>
    </location>
</feature>
<keyword evidence="1" id="KW-0812">Transmembrane</keyword>
<evidence type="ECO:0000256" key="1">
    <source>
        <dbReference type="SAM" id="Phobius"/>
    </source>
</evidence>
<gene>
    <name evidence="2" type="ORF">GCM10025760_15680</name>
</gene>
<evidence type="ECO:0000313" key="2">
    <source>
        <dbReference type="EMBL" id="GAA5090286.1"/>
    </source>
</evidence>
<proteinExistence type="predicted"/>
<accession>A0ABP9M3Q8</accession>
<protein>
    <recommendedName>
        <fullName evidence="4">Leucyl-tRNA synthetase</fullName>
    </recommendedName>
</protein>
<reference evidence="3" key="1">
    <citation type="journal article" date="2019" name="Int. J. Syst. Evol. Microbiol.">
        <title>The Global Catalogue of Microorganisms (GCM) 10K type strain sequencing project: providing services to taxonomists for standard genome sequencing and annotation.</title>
        <authorList>
            <consortium name="The Broad Institute Genomics Platform"/>
            <consortium name="The Broad Institute Genome Sequencing Center for Infectious Disease"/>
            <person name="Wu L."/>
            <person name="Ma J."/>
        </authorList>
    </citation>
    <scope>NUCLEOTIDE SEQUENCE [LARGE SCALE GENOMIC DNA]</scope>
    <source>
        <strain evidence="3">JCM 18959</strain>
    </source>
</reference>
<organism evidence="2 3">
    <name type="scientific">Microbacterium yannicii</name>
    <dbReference type="NCBI Taxonomy" id="671622"/>
    <lineage>
        <taxon>Bacteria</taxon>
        <taxon>Bacillati</taxon>
        <taxon>Actinomycetota</taxon>
        <taxon>Actinomycetes</taxon>
        <taxon>Micrococcales</taxon>
        <taxon>Microbacteriaceae</taxon>
        <taxon>Microbacterium</taxon>
    </lineage>
</organism>
<feature type="transmembrane region" description="Helical" evidence="1">
    <location>
        <begin position="122"/>
        <end position="150"/>
    </location>
</feature>
<sequence>MAQNRNGRGSGRFPYPKDGGAVSQAIDALAEIFSWIGFGVGALLAGVALIMYLFDGTWVPVRAVVEATAHGRLVRWFDEDGGVGEAHLTHEQEHHVGDADMADIFVRRGSLNRMRLTQGSPAVRAVALLAGGMLALGVVALVTSLVMLFARG</sequence>
<comment type="caution">
    <text evidence="2">The sequence shown here is derived from an EMBL/GenBank/DDBJ whole genome shotgun (WGS) entry which is preliminary data.</text>
</comment>
<dbReference type="EMBL" id="BAABKZ010000001">
    <property type="protein sequence ID" value="GAA5090286.1"/>
    <property type="molecule type" value="Genomic_DNA"/>
</dbReference>